<dbReference type="Proteomes" id="UP000279457">
    <property type="component" value="Unassembled WGS sequence"/>
</dbReference>
<feature type="signal peptide" evidence="1">
    <location>
        <begin position="1"/>
        <end position="24"/>
    </location>
</feature>
<proteinExistence type="predicted"/>
<dbReference type="PANTHER" id="PTHR35535">
    <property type="entry name" value="HEAT SHOCK PROTEIN HSLJ"/>
    <property type="match status" value="1"/>
</dbReference>
<dbReference type="Gene3D" id="2.40.128.270">
    <property type="match status" value="1"/>
</dbReference>
<evidence type="ECO:0000259" key="2">
    <source>
        <dbReference type="Pfam" id="PF03724"/>
    </source>
</evidence>
<evidence type="ECO:0000313" key="3">
    <source>
        <dbReference type="EMBL" id="RQM38589.1"/>
    </source>
</evidence>
<evidence type="ECO:0000256" key="1">
    <source>
        <dbReference type="SAM" id="SignalP"/>
    </source>
</evidence>
<sequence length="137" mass="14610">MKKKGMVILAAILLSGCGALSGNAGNNPLTDHNYILKSVDGKVVTSPAGMKPGISFSQDMHVSGVMCNRFFGQGKLEHGVLSVPQMASTRMLCIDPELNQWEAIIGKMLVAGATLHQDRNTLTLEGSGHSLVYVRDN</sequence>
<feature type="domain" description="DUF306" evidence="2">
    <location>
        <begin position="27"/>
        <end position="129"/>
    </location>
</feature>
<dbReference type="AlphaFoldDB" id="A0A3N6URH7"/>
<dbReference type="EMBL" id="RHHM01000005">
    <property type="protein sequence ID" value="RQM38589.1"/>
    <property type="molecule type" value="Genomic_DNA"/>
</dbReference>
<accession>A0A3N6URH7</accession>
<organism evidence="3 4">
    <name type="scientific">Erwinia psidii</name>
    <dbReference type="NCBI Taxonomy" id="69224"/>
    <lineage>
        <taxon>Bacteria</taxon>
        <taxon>Pseudomonadati</taxon>
        <taxon>Pseudomonadota</taxon>
        <taxon>Gammaproteobacteria</taxon>
        <taxon>Enterobacterales</taxon>
        <taxon>Erwiniaceae</taxon>
        <taxon>Erwinia</taxon>
    </lineage>
</organism>
<protein>
    <submittedName>
        <fullName evidence="3">META domain-containing protein</fullName>
    </submittedName>
</protein>
<keyword evidence="1" id="KW-0732">Signal</keyword>
<evidence type="ECO:0000313" key="4">
    <source>
        <dbReference type="Proteomes" id="UP000279457"/>
    </source>
</evidence>
<dbReference type="PANTHER" id="PTHR35535:SF1">
    <property type="entry name" value="HEAT SHOCK PROTEIN HSLJ"/>
    <property type="match status" value="1"/>
</dbReference>
<gene>
    <name evidence="3" type="ORF">EB241_07745</name>
</gene>
<comment type="caution">
    <text evidence="3">The sequence shown here is derived from an EMBL/GenBank/DDBJ whole genome shotgun (WGS) entry which is preliminary data.</text>
</comment>
<dbReference type="OrthoDB" id="5600341at2"/>
<feature type="chain" id="PRO_5017962343" evidence="1">
    <location>
        <begin position="25"/>
        <end position="137"/>
    </location>
</feature>
<keyword evidence="4" id="KW-1185">Reference proteome</keyword>
<dbReference type="InterPro" id="IPR053147">
    <property type="entry name" value="Hsp_HslJ-like"/>
</dbReference>
<dbReference type="InterPro" id="IPR038670">
    <property type="entry name" value="HslJ-like_sf"/>
</dbReference>
<dbReference type="PROSITE" id="PS51257">
    <property type="entry name" value="PROKAR_LIPOPROTEIN"/>
    <property type="match status" value="1"/>
</dbReference>
<dbReference type="RefSeq" id="WP_124232592.1">
    <property type="nucleotide sequence ID" value="NZ_RHHM01000005.1"/>
</dbReference>
<dbReference type="InterPro" id="IPR005184">
    <property type="entry name" value="DUF306_Meta_HslJ"/>
</dbReference>
<name>A0A3N6URH7_9GAMM</name>
<dbReference type="Pfam" id="PF03724">
    <property type="entry name" value="META"/>
    <property type="match status" value="1"/>
</dbReference>
<reference evidence="3 4" key="1">
    <citation type="submission" date="2018-10" db="EMBL/GenBank/DDBJ databases">
        <title>Draft genome sequence for the type isolate of Erwinia psidii, agent causal of bacterial blight in guava (Psidium guajava) and wilt and die-back of Eucalyptus spp.</title>
        <authorList>
            <person name="Hermenegildo P.S."/>
            <person name="Santos S.A."/>
            <person name="Guimaraes L.M.S."/>
            <person name="Vidigal P.M.P."/>
            <person name="Pereira I.C."/>
            <person name="Badel J.L."/>
            <person name="Alfenas-Zerbini P."/>
            <person name="Ferreira M.A.S.V."/>
            <person name="Alfenas A.C."/>
        </authorList>
    </citation>
    <scope>NUCLEOTIDE SEQUENCE [LARGE SCALE GENOMIC DNA]</scope>
    <source>
        <strain evidence="3 4">IBSBF 435</strain>
    </source>
</reference>